<reference evidence="3" key="2">
    <citation type="submission" date="2020-09" db="EMBL/GenBank/DDBJ databases">
        <authorList>
            <person name="Sun Q."/>
            <person name="Zhou Y."/>
        </authorList>
    </citation>
    <scope>NUCLEOTIDE SEQUENCE</scope>
    <source>
        <strain evidence="3">CGMCC 1.15290</strain>
    </source>
</reference>
<dbReference type="EMBL" id="BMIB01000003">
    <property type="protein sequence ID" value="GGH73139.1"/>
    <property type="molecule type" value="Genomic_DNA"/>
</dbReference>
<reference evidence="3" key="1">
    <citation type="journal article" date="2014" name="Int. J. Syst. Evol. Microbiol.">
        <title>Complete genome sequence of Corynebacterium casei LMG S-19264T (=DSM 44701T), isolated from a smear-ripened cheese.</title>
        <authorList>
            <consortium name="US DOE Joint Genome Institute (JGI-PGF)"/>
            <person name="Walter F."/>
            <person name="Albersmeier A."/>
            <person name="Kalinowski J."/>
            <person name="Ruckert C."/>
        </authorList>
    </citation>
    <scope>NUCLEOTIDE SEQUENCE</scope>
    <source>
        <strain evidence="3">CGMCC 1.15290</strain>
    </source>
</reference>
<dbReference type="PANTHER" id="PTHR43861">
    <property type="entry name" value="TRANS-ACONITATE 2-METHYLTRANSFERASE-RELATED"/>
    <property type="match status" value="1"/>
</dbReference>
<dbReference type="SUPFAM" id="SSF53335">
    <property type="entry name" value="S-adenosyl-L-methionine-dependent methyltransferases"/>
    <property type="match status" value="1"/>
</dbReference>
<keyword evidence="1" id="KW-0808">Transferase</keyword>
<dbReference type="AlphaFoldDB" id="A0A917J114"/>
<dbReference type="InterPro" id="IPR029063">
    <property type="entry name" value="SAM-dependent_MTases_sf"/>
</dbReference>
<dbReference type="RefSeq" id="WP_188954461.1">
    <property type="nucleotide sequence ID" value="NZ_BMIB01000003.1"/>
</dbReference>
<proteinExistence type="predicted"/>
<accession>A0A917J114</accession>
<sequence length="201" mass="22193">MQANETHWTKHNVLTGLQTMPPAETLLQALALWEGQQKTPGHALDLGSGAGIDTAALLQRGWQVTAVDKDAGSLALLQQRLAGAPVQVLHSSFENMQLPANNWQLINASFSLPFCTGAAFARTWQQIVQALQPGGYFCGHFFGVNDSWKERPDVTTHSRREVDALLSGFEITWQREIEKEAPAANGKIKHWHIFAVCAKRL</sequence>
<dbReference type="CDD" id="cd02440">
    <property type="entry name" value="AdoMet_MTases"/>
    <property type="match status" value="1"/>
</dbReference>
<dbReference type="GO" id="GO:0032259">
    <property type="term" value="P:methylation"/>
    <property type="evidence" value="ECO:0007669"/>
    <property type="project" value="UniProtKB-KW"/>
</dbReference>
<organism evidence="3 4">
    <name type="scientific">Filimonas zeae</name>
    <dbReference type="NCBI Taxonomy" id="1737353"/>
    <lineage>
        <taxon>Bacteria</taxon>
        <taxon>Pseudomonadati</taxon>
        <taxon>Bacteroidota</taxon>
        <taxon>Chitinophagia</taxon>
        <taxon>Chitinophagales</taxon>
        <taxon>Chitinophagaceae</taxon>
        <taxon>Filimonas</taxon>
    </lineage>
</organism>
<evidence type="ECO:0000313" key="4">
    <source>
        <dbReference type="Proteomes" id="UP000627292"/>
    </source>
</evidence>
<evidence type="ECO:0000313" key="3">
    <source>
        <dbReference type="EMBL" id="GGH73139.1"/>
    </source>
</evidence>
<feature type="domain" description="Methyltransferase" evidence="2">
    <location>
        <begin position="44"/>
        <end position="135"/>
    </location>
</feature>
<comment type="caution">
    <text evidence="3">The sequence shown here is derived from an EMBL/GenBank/DDBJ whole genome shotgun (WGS) entry which is preliminary data.</text>
</comment>
<evidence type="ECO:0000259" key="2">
    <source>
        <dbReference type="Pfam" id="PF13649"/>
    </source>
</evidence>
<keyword evidence="3" id="KW-0489">Methyltransferase</keyword>
<dbReference type="InterPro" id="IPR041698">
    <property type="entry name" value="Methyltransf_25"/>
</dbReference>
<dbReference type="GO" id="GO:0008168">
    <property type="term" value="F:methyltransferase activity"/>
    <property type="evidence" value="ECO:0007669"/>
    <property type="project" value="UniProtKB-KW"/>
</dbReference>
<dbReference type="Proteomes" id="UP000627292">
    <property type="component" value="Unassembled WGS sequence"/>
</dbReference>
<dbReference type="Pfam" id="PF13649">
    <property type="entry name" value="Methyltransf_25"/>
    <property type="match status" value="1"/>
</dbReference>
<dbReference type="Gene3D" id="3.40.50.150">
    <property type="entry name" value="Vaccinia Virus protein VP39"/>
    <property type="match status" value="1"/>
</dbReference>
<gene>
    <name evidence="3" type="ORF">GCM10011379_34330</name>
</gene>
<evidence type="ECO:0000256" key="1">
    <source>
        <dbReference type="ARBA" id="ARBA00022679"/>
    </source>
</evidence>
<name>A0A917J114_9BACT</name>
<protein>
    <submittedName>
        <fullName evidence="3">SAM-dependent methyltransferase</fullName>
    </submittedName>
</protein>
<keyword evidence="4" id="KW-1185">Reference proteome</keyword>